<name>A0AC34QXN1_9BILA</name>
<evidence type="ECO:0000313" key="2">
    <source>
        <dbReference type="WBParaSite" id="JU765_v2.g20195.t1"/>
    </source>
</evidence>
<dbReference type="Proteomes" id="UP000887576">
    <property type="component" value="Unplaced"/>
</dbReference>
<evidence type="ECO:0000313" key="1">
    <source>
        <dbReference type="Proteomes" id="UP000887576"/>
    </source>
</evidence>
<accession>A0AC34QXN1</accession>
<organism evidence="1 2">
    <name type="scientific">Panagrolaimus sp. JU765</name>
    <dbReference type="NCBI Taxonomy" id="591449"/>
    <lineage>
        <taxon>Eukaryota</taxon>
        <taxon>Metazoa</taxon>
        <taxon>Ecdysozoa</taxon>
        <taxon>Nematoda</taxon>
        <taxon>Chromadorea</taxon>
        <taxon>Rhabditida</taxon>
        <taxon>Tylenchina</taxon>
        <taxon>Panagrolaimomorpha</taxon>
        <taxon>Panagrolaimoidea</taxon>
        <taxon>Panagrolaimidae</taxon>
        <taxon>Panagrolaimus</taxon>
    </lineage>
</organism>
<dbReference type="WBParaSite" id="JU765_v2.g20195.t1">
    <property type="protein sequence ID" value="JU765_v2.g20195.t1"/>
    <property type="gene ID" value="JU765_v2.g20195"/>
</dbReference>
<reference evidence="2" key="1">
    <citation type="submission" date="2022-11" db="UniProtKB">
        <authorList>
            <consortium name="WormBaseParasite"/>
        </authorList>
    </citation>
    <scope>IDENTIFICATION</scope>
</reference>
<protein>
    <submittedName>
        <fullName evidence="2">Non-specific serine/threonine protein kinase</fullName>
    </submittedName>
</protein>
<sequence>MEERMDSSVEPSPKRLKSDENECLDGLESCCSVQIEETPISVGAEAVITRCFYLGKKCVYKQRVHKAYRHPELDKKLIKDRMKSEIRGIDKCKKIGIACPAIYFINDLKNEVVFEEIQGKSLRDHLLMKERELSSENYQKHFNEIAVNLGKLLAKMHKGGLIHGDLTSANVLLRNGSIEDLVLIDFGLSYNKEIAEDKAVDLYVFERALSALHDGLDETTFEALKNGYEAFDLEHAKVVYKKLEEVRLRGRKRDMIG</sequence>
<proteinExistence type="predicted"/>